<protein>
    <submittedName>
        <fullName evidence="2">Carboxysome Shell Carbonic Anhydrase</fullName>
    </submittedName>
</protein>
<keyword evidence="3" id="KW-1185">Reference proteome</keyword>
<feature type="domain" description="Carboxysome Shell Carbonic Anhydrase catalytic" evidence="1">
    <location>
        <begin position="98"/>
        <end position="181"/>
    </location>
</feature>
<organism evidence="2 3">
    <name type="scientific">Nitrosomonas communis</name>
    <dbReference type="NCBI Taxonomy" id="44574"/>
    <lineage>
        <taxon>Bacteria</taxon>
        <taxon>Pseudomonadati</taxon>
        <taxon>Pseudomonadota</taxon>
        <taxon>Betaproteobacteria</taxon>
        <taxon>Nitrosomonadales</taxon>
        <taxon>Nitrosomonadaceae</taxon>
        <taxon>Nitrosomonas</taxon>
    </lineage>
</organism>
<dbReference type="EMBL" id="FOUB01000015">
    <property type="protein sequence ID" value="SFM15818.1"/>
    <property type="molecule type" value="Genomic_DNA"/>
</dbReference>
<evidence type="ECO:0000259" key="1">
    <source>
        <dbReference type="Pfam" id="PF20686"/>
    </source>
</evidence>
<dbReference type="AlphaFoldDB" id="A0A1I4NJY2"/>
<evidence type="ECO:0000313" key="2">
    <source>
        <dbReference type="EMBL" id="SFM15818.1"/>
    </source>
</evidence>
<dbReference type="OrthoDB" id="9776946at2"/>
<accession>A0A1I4NJY2</accession>
<dbReference type="Pfam" id="PF20686">
    <property type="entry name" value="CsoSCA_cat"/>
    <property type="match status" value="1"/>
</dbReference>
<proteinExistence type="predicted"/>
<dbReference type="Proteomes" id="UP000183287">
    <property type="component" value="Unassembled WGS sequence"/>
</dbReference>
<reference evidence="3" key="1">
    <citation type="submission" date="2016-10" db="EMBL/GenBank/DDBJ databases">
        <authorList>
            <person name="Varghese N."/>
            <person name="Submissions S."/>
        </authorList>
    </citation>
    <scope>NUCLEOTIDE SEQUENCE [LARGE SCALE GENOMIC DNA]</scope>
    <source>
        <strain evidence="3">Nm44</strain>
    </source>
</reference>
<dbReference type="InterPro" id="IPR048539">
    <property type="entry name" value="CsoSCA_cat"/>
</dbReference>
<name>A0A1I4NJY2_9PROT</name>
<dbReference type="RefSeq" id="WP_074905019.1">
    <property type="nucleotide sequence ID" value="NZ_FOUB01000015.1"/>
</dbReference>
<sequence>MNNPSNAIDFLLDLNARHAQAFMDLASERRRYRGEHPTEIAALKCMDGRLHLPVITQTALGIIQPFRNLGGKFDLGWPFFQVMINQWVEYSISRGRHCLVFVTYHYARGDTHRGCRGFSYDADAARAAATKLKDQFTRVYGKGAVVPIVCGIETDLDALVLHGEDDRSVVDLAKIRQTSQIELEEMLYSLYPSMSERIVHDLIPLVRGNIRHIAEIRASNRPVEESEHKEWVIGVGRGFDWLHLINTAFIVGPFDPNLSVAIETAAKLLKGNIDEGRVDPNGIVLMTSAAFRDEGGPEYHLAKEKAMFLSKFSFEIIKEKVPDLVPHLQILTGATDLDTRKFEVIERLDSAQFKQIKSA</sequence>
<gene>
    <name evidence="2" type="ORF">SAMN05421863_101536</name>
</gene>
<evidence type="ECO:0000313" key="3">
    <source>
        <dbReference type="Proteomes" id="UP000183287"/>
    </source>
</evidence>